<name>A0ABU5GBF2_9ACTO</name>
<organism evidence="1 2">
    <name type="scientific">Actinotignum timonense</name>
    <dbReference type="NCBI Taxonomy" id="1870995"/>
    <lineage>
        <taxon>Bacteria</taxon>
        <taxon>Bacillati</taxon>
        <taxon>Actinomycetota</taxon>
        <taxon>Actinomycetes</taxon>
        <taxon>Actinomycetales</taxon>
        <taxon>Actinomycetaceae</taxon>
        <taxon>Actinotignum</taxon>
    </lineage>
</organism>
<dbReference type="GeneID" id="92812834"/>
<proteinExistence type="predicted"/>
<dbReference type="RefSeq" id="WP_087070400.1">
    <property type="nucleotide sequence ID" value="NZ_CAUPFC010000003.1"/>
</dbReference>
<accession>A0ABU5GBF2</accession>
<protein>
    <submittedName>
        <fullName evidence="1">RloB family protein</fullName>
    </submittedName>
</protein>
<dbReference type="Proteomes" id="UP001284901">
    <property type="component" value="Unassembled WGS sequence"/>
</dbReference>
<dbReference type="InterPro" id="IPR025591">
    <property type="entry name" value="RloB"/>
</dbReference>
<evidence type="ECO:0000313" key="1">
    <source>
        <dbReference type="EMBL" id="MDY5146141.1"/>
    </source>
</evidence>
<evidence type="ECO:0000313" key="2">
    <source>
        <dbReference type="Proteomes" id="UP001284901"/>
    </source>
</evidence>
<dbReference type="Pfam" id="PF13707">
    <property type="entry name" value="RloB"/>
    <property type="match status" value="1"/>
</dbReference>
<comment type="caution">
    <text evidence="1">The sequence shown here is derived from an EMBL/GenBank/DDBJ whole genome shotgun (WGS) entry which is preliminary data.</text>
</comment>
<gene>
    <name evidence="1" type="ORF">R6P33_03760</name>
</gene>
<reference evidence="1 2" key="1">
    <citation type="submission" date="2023-10" db="EMBL/GenBank/DDBJ databases">
        <title>Whole Genome based description of the genera Actinobaculum and Actinotignum reveals a complex phylogenetic relationship within the species included in the genus Actinotignum.</title>
        <authorList>
            <person name="Jensen C.S."/>
            <person name="Dargis R."/>
            <person name="Kemp M."/>
            <person name="Christensen J.J."/>
        </authorList>
    </citation>
    <scope>NUCLEOTIDE SEQUENCE [LARGE SCALE GENOMIC DNA]</scope>
    <source>
        <strain evidence="1 2">SLA_B089</strain>
    </source>
</reference>
<keyword evidence="2" id="KW-1185">Reference proteome</keyword>
<dbReference type="EMBL" id="JAWNFY010000008">
    <property type="protein sequence ID" value="MDY5146141.1"/>
    <property type="molecule type" value="Genomic_DNA"/>
</dbReference>
<sequence>MVRKRPQRRLRESYLIVTEGSVTEVEYFGLFQQLIRDNRAVTLKIVSGGGEPRRVLDKAISIAGHSGKYQHICLVMDTDQHPTLQAVVKEAQEEGFEVFVSNPCFEIWLWWHIADHFAHVRPGELEKKLVPHLDGKSVPSTFPVGSWRDAYERAKSADKQNGEVGLNPSSRVGELLSILAST</sequence>